<protein>
    <submittedName>
        <fullName evidence="3">Uncharacterized protein</fullName>
    </submittedName>
</protein>
<sequence>MSDQESHKYRYRLVEFLGEFTDGKKIIEIVADGWVRKRETMKDLCDYRPKKDWPKLEQWLQEERPFQNSWNIYEIEILGRAATFEKAKKKLERLYKTRSDVETHSEVDSAYGLDITRKRAASMLKTSYSLEDIEEESIVSPKRSRKDADSLSDRTQAPSVLQSDIRSMHPVEATNNATNQMHPKTHCEDRLQQLRKQNQNDPVKSKFSKFCLRKLKDQELLVRPETPRVTEEPEEDPNRNQQDAEDWLTTHVGPPDTVKDFWTIARPIRRRLLQDNITVPEYFQRFPALKAALGAELLSRDFSVPYPAGGRNFRDRWNIGKAVITEALTDCSRLKGEDPSYYRALPALPEHNNHSVILY</sequence>
<evidence type="ECO:0000313" key="3">
    <source>
        <dbReference type="RefSeq" id="XP_011299755.1"/>
    </source>
</evidence>
<proteinExistence type="predicted"/>
<feature type="region of interest" description="Disordered" evidence="1">
    <location>
        <begin position="135"/>
        <end position="168"/>
    </location>
</feature>
<gene>
    <name evidence="3" type="primary">LOC105264521</name>
</gene>
<dbReference type="RefSeq" id="XP_011299755.1">
    <property type="nucleotide sequence ID" value="XM_011301453.1"/>
</dbReference>
<feature type="compositionally biased region" description="Polar residues" evidence="1">
    <location>
        <begin position="153"/>
        <end position="165"/>
    </location>
</feature>
<feature type="region of interest" description="Disordered" evidence="1">
    <location>
        <begin position="222"/>
        <end position="245"/>
    </location>
</feature>
<dbReference type="GeneID" id="105264521"/>
<organism evidence="2 3">
    <name type="scientific">Fopius arisanus</name>
    <dbReference type="NCBI Taxonomy" id="64838"/>
    <lineage>
        <taxon>Eukaryota</taxon>
        <taxon>Metazoa</taxon>
        <taxon>Ecdysozoa</taxon>
        <taxon>Arthropoda</taxon>
        <taxon>Hexapoda</taxon>
        <taxon>Insecta</taxon>
        <taxon>Pterygota</taxon>
        <taxon>Neoptera</taxon>
        <taxon>Endopterygota</taxon>
        <taxon>Hymenoptera</taxon>
        <taxon>Apocrita</taxon>
        <taxon>Ichneumonoidea</taxon>
        <taxon>Braconidae</taxon>
        <taxon>Opiinae</taxon>
        <taxon>Fopius</taxon>
    </lineage>
</organism>
<dbReference type="KEGG" id="fas:105264521"/>
<reference evidence="3" key="1">
    <citation type="submission" date="2025-08" db="UniProtKB">
        <authorList>
            <consortium name="RefSeq"/>
        </authorList>
    </citation>
    <scope>IDENTIFICATION</scope>
    <source>
        <strain evidence="3">USDA-PBARC FA_bdor</strain>
        <tissue evidence="3">Whole organism</tissue>
    </source>
</reference>
<dbReference type="Proteomes" id="UP000694866">
    <property type="component" value="Unplaced"/>
</dbReference>
<evidence type="ECO:0000313" key="2">
    <source>
        <dbReference type="Proteomes" id="UP000694866"/>
    </source>
</evidence>
<dbReference type="AlphaFoldDB" id="A0A9R1SZ09"/>
<evidence type="ECO:0000256" key="1">
    <source>
        <dbReference type="SAM" id="MobiDB-lite"/>
    </source>
</evidence>
<name>A0A9R1SZ09_9HYME</name>
<accession>A0A9R1SZ09</accession>
<feature type="compositionally biased region" description="Basic and acidic residues" evidence="1">
    <location>
        <begin position="222"/>
        <end position="231"/>
    </location>
</feature>
<keyword evidence="2" id="KW-1185">Reference proteome</keyword>